<dbReference type="OrthoDB" id="9804819at2"/>
<keyword evidence="5" id="KW-0067">ATP-binding</keyword>
<evidence type="ECO:0000313" key="9">
    <source>
        <dbReference type="Proteomes" id="UP000600026"/>
    </source>
</evidence>
<keyword evidence="3" id="KW-0813">Transport</keyword>
<protein>
    <recommendedName>
        <fullName evidence="7">ABC transporter domain-containing protein</fullName>
    </recommendedName>
</protein>
<gene>
    <name evidence="8" type="ORF">Sxan_39630</name>
</gene>
<dbReference type="GO" id="GO:0046677">
    <property type="term" value="P:response to antibiotic"/>
    <property type="evidence" value="ECO:0007669"/>
    <property type="project" value="UniProtKB-KW"/>
</dbReference>
<feature type="domain" description="ABC transporter" evidence="7">
    <location>
        <begin position="12"/>
        <end position="247"/>
    </location>
</feature>
<evidence type="ECO:0000256" key="2">
    <source>
        <dbReference type="ARBA" id="ARBA00005417"/>
    </source>
</evidence>
<reference evidence="8" key="1">
    <citation type="submission" date="2020-09" db="EMBL/GenBank/DDBJ databases">
        <title>Whole genome shotgun sequence of Streptomyces xanthophaeus NBRC 12829.</title>
        <authorList>
            <person name="Komaki H."/>
            <person name="Tamura T."/>
        </authorList>
    </citation>
    <scope>NUCLEOTIDE SEQUENCE</scope>
    <source>
        <strain evidence="8">NBRC 12829</strain>
    </source>
</reference>
<keyword evidence="9" id="KW-1185">Reference proteome</keyword>
<dbReference type="InterPro" id="IPR003439">
    <property type="entry name" value="ABC_transporter-like_ATP-bd"/>
</dbReference>
<dbReference type="Proteomes" id="UP000600026">
    <property type="component" value="Unassembled WGS sequence"/>
</dbReference>
<dbReference type="RefSeq" id="WP_078903914.1">
    <property type="nucleotide sequence ID" value="NZ_BNEE01000006.1"/>
</dbReference>
<evidence type="ECO:0000259" key="7">
    <source>
        <dbReference type="PROSITE" id="PS50893"/>
    </source>
</evidence>
<sequence>MTSGTEQTPAVLTVTGLTRSFPGRHGTVQALNGVDLTVRPGELVGLLGLNGAGKSTLLKIVSTLLLPTAGTVSVCGYDVVRQPREAQRRLSLVLGGERGLYLRLSARDNLRFFATLTGLKDPDLRRRCDRAVEFVGLTAAADRPVETYSKGMRQRLHLAIGMVTRPELLLLDEPTVGLDPAEAENIRTAVSHMQQEGTAIVLTSHYLHDIEQLAERAVVLHGGRVLHDLPLPQLLERAKTAAVVTLTGRGTAPARPPASLHSLTGAGELRQEASTWSWDLHVRAWTPDSLRQLADLWPDQQITDVRVTPSGLQQVFKELADDVRAAS</sequence>
<organism evidence="8 9">
    <name type="scientific">Streptomyces xanthophaeus</name>
    <dbReference type="NCBI Taxonomy" id="67385"/>
    <lineage>
        <taxon>Bacteria</taxon>
        <taxon>Bacillati</taxon>
        <taxon>Actinomycetota</taxon>
        <taxon>Actinomycetes</taxon>
        <taxon>Kitasatosporales</taxon>
        <taxon>Streptomycetaceae</taxon>
        <taxon>Streptomyces</taxon>
    </lineage>
</organism>
<dbReference type="AlphaFoldDB" id="A0A919LJK3"/>
<comment type="caution">
    <text evidence="8">The sequence shown here is derived from an EMBL/GenBank/DDBJ whole genome shotgun (WGS) entry which is preliminary data.</text>
</comment>
<dbReference type="InterPro" id="IPR003593">
    <property type="entry name" value="AAA+_ATPase"/>
</dbReference>
<accession>A0A919LJK3</accession>
<dbReference type="PROSITE" id="PS50893">
    <property type="entry name" value="ABC_TRANSPORTER_2"/>
    <property type="match status" value="1"/>
</dbReference>
<evidence type="ECO:0000256" key="3">
    <source>
        <dbReference type="ARBA" id="ARBA00022448"/>
    </source>
</evidence>
<evidence type="ECO:0000256" key="6">
    <source>
        <dbReference type="ARBA" id="ARBA00023251"/>
    </source>
</evidence>
<dbReference type="EMBL" id="BNEE01000006">
    <property type="protein sequence ID" value="GHI86599.1"/>
    <property type="molecule type" value="Genomic_DNA"/>
</dbReference>
<dbReference type="Gene3D" id="3.40.50.300">
    <property type="entry name" value="P-loop containing nucleotide triphosphate hydrolases"/>
    <property type="match status" value="1"/>
</dbReference>
<keyword evidence="4" id="KW-0547">Nucleotide-binding</keyword>
<dbReference type="SMART" id="SM00382">
    <property type="entry name" value="AAA"/>
    <property type="match status" value="1"/>
</dbReference>
<name>A0A919LJK3_9ACTN</name>
<dbReference type="Pfam" id="PF00005">
    <property type="entry name" value="ABC_tran"/>
    <property type="match status" value="1"/>
</dbReference>
<dbReference type="GO" id="GO:0005886">
    <property type="term" value="C:plasma membrane"/>
    <property type="evidence" value="ECO:0007669"/>
    <property type="project" value="UniProtKB-SubCell"/>
</dbReference>
<dbReference type="CDD" id="cd03230">
    <property type="entry name" value="ABC_DR_subfamily_A"/>
    <property type="match status" value="1"/>
</dbReference>
<dbReference type="PANTHER" id="PTHR42711:SF5">
    <property type="entry name" value="ABC TRANSPORTER ATP-BINDING PROTEIN NATA"/>
    <property type="match status" value="1"/>
</dbReference>
<comment type="similarity">
    <text evidence="2">Belongs to the ABC transporter superfamily.</text>
</comment>
<dbReference type="GO" id="GO:0005524">
    <property type="term" value="F:ATP binding"/>
    <property type="evidence" value="ECO:0007669"/>
    <property type="project" value="UniProtKB-KW"/>
</dbReference>
<dbReference type="PANTHER" id="PTHR42711">
    <property type="entry name" value="ABC TRANSPORTER ATP-BINDING PROTEIN"/>
    <property type="match status" value="1"/>
</dbReference>
<evidence type="ECO:0000313" key="8">
    <source>
        <dbReference type="EMBL" id="GHI86599.1"/>
    </source>
</evidence>
<evidence type="ECO:0000256" key="5">
    <source>
        <dbReference type="ARBA" id="ARBA00022840"/>
    </source>
</evidence>
<proteinExistence type="inferred from homology"/>
<dbReference type="GeneID" id="96806530"/>
<keyword evidence="6" id="KW-0046">Antibiotic resistance</keyword>
<evidence type="ECO:0000256" key="4">
    <source>
        <dbReference type="ARBA" id="ARBA00022741"/>
    </source>
</evidence>
<comment type="subcellular location">
    <subcellularLocation>
        <location evidence="1">Cell membrane</location>
        <topology evidence="1">Peripheral membrane protein</topology>
    </subcellularLocation>
</comment>
<dbReference type="InterPro" id="IPR050763">
    <property type="entry name" value="ABC_transporter_ATP-binding"/>
</dbReference>
<dbReference type="InterPro" id="IPR027417">
    <property type="entry name" value="P-loop_NTPase"/>
</dbReference>
<evidence type="ECO:0000256" key="1">
    <source>
        <dbReference type="ARBA" id="ARBA00004202"/>
    </source>
</evidence>
<dbReference type="SUPFAM" id="SSF52540">
    <property type="entry name" value="P-loop containing nucleoside triphosphate hydrolases"/>
    <property type="match status" value="1"/>
</dbReference>
<dbReference type="GO" id="GO:0016887">
    <property type="term" value="F:ATP hydrolysis activity"/>
    <property type="evidence" value="ECO:0007669"/>
    <property type="project" value="InterPro"/>
</dbReference>